<proteinExistence type="predicted"/>
<dbReference type="STRING" id="685588.A0A067TFP8"/>
<dbReference type="EMBL" id="KL142374">
    <property type="protein sequence ID" value="KDR78744.1"/>
    <property type="molecule type" value="Genomic_DNA"/>
</dbReference>
<accession>A0A067TFP8</accession>
<dbReference type="Proteomes" id="UP000027222">
    <property type="component" value="Unassembled WGS sequence"/>
</dbReference>
<dbReference type="OrthoDB" id="3182995at2759"/>
<evidence type="ECO:0008006" key="3">
    <source>
        <dbReference type="Google" id="ProtNLM"/>
    </source>
</evidence>
<evidence type="ECO:0000313" key="1">
    <source>
        <dbReference type="EMBL" id="KDR78744.1"/>
    </source>
</evidence>
<protein>
    <recommendedName>
        <fullName evidence="3">Protein kinase domain-containing protein</fullName>
    </recommendedName>
</protein>
<dbReference type="SUPFAM" id="SSF56112">
    <property type="entry name" value="Protein kinase-like (PK-like)"/>
    <property type="match status" value="1"/>
</dbReference>
<evidence type="ECO:0000313" key="2">
    <source>
        <dbReference type="Proteomes" id="UP000027222"/>
    </source>
</evidence>
<gene>
    <name evidence="1" type="ORF">GALMADRAFT_137753</name>
</gene>
<sequence length="226" mass="25435">MSTLQLIFDGINSWDLCCWDRQYLHQSAQISSQLSDNVYVVKLGPVAEKPTSKVVAKIARGATQVLALEAEYSFYRGRLAHLQGTVIPECRGFFMGMVDGEHVRCLLLEHCCPNPKKPATDPEEFHRRLMVGICKIHQAGVQHTNLLRQTHIAVHSDGSPRILDFSLATQHQCDNMIPADSNGRLRPGRCCPELTQLELFYGLKSGEPPKFQAPRLSVINRSTNWR</sequence>
<organism evidence="1 2">
    <name type="scientific">Galerina marginata (strain CBS 339.88)</name>
    <dbReference type="NCBI Taxonomy" id="685588"/>
    <lineage>
        <taxon>Eukaryota</taxon>
        <taxon>Fungi</taxon>
        <taxon>Dikarya</taxon>
        <taxon>Basidiomycota</taxon>
        <taxon>Agaricomycotina</taxon>
        <taxon>Agaricomycetes</taxon>
        <taxon>Agaricomycetidae</taxon>
        <taxon>Agaricales</taxon>
        <taxon>Agaricineae</taxon>
        <taxon>Strophariaceae</taxon>
        <taxon>Galerina</taxon>
    </lineage>
</organism>
<dbReference type="InterPro" id="IPR011009">
    <property type="entry name" value="Kinase-like_dom_sf"/>
</dbReference>
<reference evidence="2" key="1">
    <citation type="journal article" date="2014" name="Proc. Natl. Acad. Sci. U.S.A.">
        <title>Extensive sampling of basidiomycete genomes demonstrates inadequacy of the white-rot/brown-rot paradigm for wood decay fungi.</title>
        <authorList>
            <person name="Riley R."/>
            <person name="Salamov A.A."/>
            <person name="Brown D.W."/>
            <person name="Nagy L.G."/>
            <person name="Floudas D."/>
            <person name="Held B.W."/>
            <person name="Levasseur A."/>
            <person name="Lombard V."/>
            <person name="Morin E."/>
            <person name="Otillar R."/>
            <person name="Lindquist E.A."/>
            <person name="Sun H."/>
            <person name="LaButti K.M."/>
            <person name="Schmutz J."/>
            <person name="Jabbour D."/>
            <person name="Luo H."/>
            <person name="Baker S.E."/>
            <person name="Pisabarro A.G."/>
            <person name="Walton J.D."/>
            <person name="Blanchette R.A."/>
            <person name="Henrissat B."/>
            <person name="Martin F."/>
            <person name="Cullen D."/>
            <person name="Hibbett D.S."/>
            <person name="Grigoriev I.V."/>
        </authorList>
    </citation>
    <scope>NUCLEOTIDE SEQUENCE [LARGE SCALE GENOMIC DNA]</scope>
    <source>
        <strain evidence="2">CBS 339.88</strain>
    </source>
</reference>
<dbReference type="HOGENOM" id="CLU_108122_0_0_1"/>
<dbReference type="AlphaFoldDB" id="A0A067TFP8"/>
<keyword evidence="2" id="KW-1185">Reference proteome</keyword>
<name>A0A067TFP8_GALM3</name>